<evidence type="ECO:0000313" key="2">
    <source>
        <dbReference type="EMBL" id="KAL3880112.1"/>
    </source>
</evidence>
<reference evidence="2 3" key="1">
    <citation type="submission" date="2024-11" db="EMBL/GenBank/DDBJ databases">
        <title>Chromosome-level genome assembly of the freshwater bivalve Anodonta woodiana.</title>
        <authorList>
            <person name="Chen X."/>
        </authorList>
    </citation>
    <scope>NUCLEOTIDE SEQUENCE [LARGE SCALE GENOMIC DNA]</scope>
    <source>
        <strain evidence="2">MN2024</strain>
        <tissue evidence="2">Gills</tissue>
    </source>
</reference>
<protein>
    <submittedName>
        <fullName evidence="2">Uncharacterized protein</fullName>
    </submittedName>
</protein>
<proteinExistence type="predicted"/>
<sequence length="92" mass="10130">MTWSLYLLVLPLVAGFPFDIGPTTFNIETTPAGCFYNGRWYSPGVMISQGQMGNWCYFTLCDISGNMMIGDNFNCQTTVSTTTADPSHIIGK</sequence>
<keyword evidence="1" id="KW-0732">Signal</keyword>
<name>A0ABD3X1K1_SINWO</name>
<comment type="caution">
    <text evidence="2">The sequence shown here is derived from an EMBL/GenBank/DDBJ whole genome shotgun (WGS) entry which is preliminary data.</text>
</comment>
<dbReference type="EMBL" id="JBJQND010000004">
    <property type="protein sequence ID" value="KAL3880112.1"/>
    <property type="molecule type" value="Genomic_DNA"/>
</dbReference>
<dbReference type="AlphaFoldDB" id="A0ABD3X1K1"/>
<evidence type="ECO:0000256" key="1">
    <source>
        <dbReference type="SAM" id="SignalP"/>
    </source>
</evidence>
<organism evidence="2 3">
    <name type="scientific">Sinanodonta woodiana</name>
    <name type="common">Chinese pond mussel</name>
    <name type="synonym">Anodonta woodiana</name>
    <dbReference type="NCBI Taxonomy" id="1069815"/>
    <lineage>
        <taxon>Eukaryota</taxon>
        <taxon>Metazoa</taxon>
        <taxon>Spiralia</taxon>
        <taxon>Lophotrochozoa</taxon>
        <taxon>Mollusca</taxon>
        <taxon>Bivalvia</taxon>
        <taxon>Autobranchia</taxon>
        <taxon>Heteroconchia</taxon>
        <taxon>Palaeoheterodonta</taxon>
        <taxon>Unionida</taxon>
        <taxon>Unionoidea</taxon>
        <taxon>Unionidae</taxon>
        <taxon>Unioninae</taxon>
        <taxon>Sinanodonta</taxon>
    </lineage>
</organism>
<accession>A0ABD3X1K1</accession>
<feature type="chain" id="PRO_5044769149" evidence="1">
    <location>
        <begin position="16"/>
        <end position="92"/>
    </location>
</feature>
<evidence type="ECO:0000313" key="3">
    <source>
        <dbReference type="Proteomes" id="UP001634394"/>
    </source>
</evidence>
<feature type="signal peptide" evidence="1">
    <location>
        <begin position="1"/>
        <end position="15"/>
    </location>
</feature>
<keyword evidence="3" id="KW-1185">Reference proteome</keyword>
<gene>
    <name evidence="2" type="ORF">ACJMK2_032381</name>
</gene>
<dbReference type="Proteomes" id="UP001634394">
    <property type="component" value="Unassembled WGS sequence"/>
</dbReference>